<gene>
    <name evidence="10" type="ORF">GRAN_0136</name>
</gene>
<evidence type="ECO:0000259" key="8">
    <source>
        <dbReference type="Pfam" id="PF02687"/>
    </source>
</evidence>
<name>A0A4Q0T5D1_9BACT</name>
<reference evidence="11" key="2">
    <citation type="submission" date="2019-02" db="EMBL/GenBank/DDBJ databases">
        <title>Granulicella sibirica sp. nov., a psychrotolerant acidobacterium isolated from an organic soil layer in forested tundra, West Siberia.</title>
        <authorList>
            <person name="Oshkin I.Y."/>
            <person name="Kulichevskaya I.S."/>
            <person name="Rijpstra W.I.C."/>
            <person name="Sinninghe Damste J.S."/>
            <person name="Rakitin A.L."/>
            <person name="Ravin N.V."/>
            <person name="Dedysh S.N."/>
        </authorList>
    </citation>
    <scope>NUCLEOTIDE SEQUENCE [LARGE SCALE GENOMIC DNA]</scope>
    <source>
        <strain evidence="11">AF10</strain>
    </source>
</reference>
<dbReference type="OrthoDB" id="9770036at2"/>
<dbReference type="InterPro" id="IPR003838">
    <property type="entry name" value="ABC3_permease_C"/>
</dbReference>
<feature type="domain" description="MacB-like periplasmic core" evidence="9">
    <location>
        <begin position="22"/>
        <end position="231"/>
    </location>
</feature>
<dbReference type="InterPro" id="IPR017800">
    <property type="entry name" value="ADOP"/>
</dbReference>
<feature type="domain" description="ABC3 transporter permease C-terminal" evidence="8">
    <location>
        <begin position="273"/>
        <end position="392"/>
    </location>
</feature>
<dbReference type="RefSeq" id="WP_128911091.1">
    <property type="nucleotide sequence ID" value="NZ_RDSM01000001.1"/>
</dbReference>
<evidence type="ECO:0000313" key="11">
    <source>
        <dbReference type="Proteomes" id="UP000289437"/>
    </source>
</evidence>
<evidence type="ECO:0000259" key="9">
    <source>
        <dbReference type="Pfam" id="PF12704"/>
    </source>
</evidence>
<evidence type="ECO:0000256" key="3">
    <source>
        <dbReference type="ARBA" id="ARBA00022692"/>
    </source>
</evidence>
<feature type="domain" description="MacB-like periplasmic core" evidence="9">
    <location>
        <begin position="475"/>
        <end position="644"/>
    </location>
</feature>
<dbReference type="AlphaFoldDB" id="A0A4Q0T5D1"/>
<evidence type="ECO:0000256" key="2">
    <source>
        <dbReference type="ARBA" id="ARBA00022475"/>
    </source>
</evidence>
<feature type="transmembrane region" description="Helical" evidence="7">
    <location>
        <begin position="267"/>
        <end position="290"/>
    </location>
</feature>
<comment type="subcellular location">
    <subcellularLocation>
        <location evidence="1">Cell membrane</location>
        <topology evidence="1">Multi-pass membrane protein</topology>
    </subcellularLocation>
</comment>
<accession>A0A4Q0T5D1</accession>
<dbReference type="InterPro" id="IPR050250">
    <property type="entry name" value="Macrolide_Exporter_MacB"/>
</dbReference>
<dbReference type="Pfam" id="PF12704">
    <property type="entry name" value="MacB_PCD"/>
    <property type="match status" value="2"/>
</dbReference>
<keyword evidence="5 7" id="KW-0472">Membrane</keyword>
<dbReference type="GO" id="GO:0005886">
    <property type="term" value="C:plasma membrane"/>
    <property type="evidence" value="ECO:0007669"/>
    <property type="project" value="UniProtKB-SubCell"/>
</dbReference>
<feature type="transmembrane region" description="Helical" evidence="7">
    <location>
        <begin position="321"/>
        <end position="344"/>
    </location>
</feature>
<keyword evidence="3 7" id="KW-0812">Transmembrane</keyword>
<dbReference type="GO" id="GO:0022857">
    <property type="term" value="F:transmembrane transporter activity"/>
    <property type="evidence" value="ECO:0007669"/>
    <property type="project" value="TreeGrafter"/>
</dbReference>
<dbReference type="PANTHER" id="PTHR30572:SF4">
    <property type="entry name" value="ABC TRANSPORTER PERMEASE YTRF"/>
    <property type="match status" value="1"/>
</dbReference>
<keyword evidence="11" id="KW-1185">Reference proteome</keyword>
<evidence type="ECO:0000256" key="6">
    <source>
        <dbReference type="ARBA" id="ARBA00038076"/>
    </source>
</evidence>
<comment type="caution">
    <text evidence="10">The sequence shown here is derived from an EMBL/GenBank/DDBJ whole genome shotgun (WGS) entry which is preliminary data.</text>
</comment>
<feature type="transmembrane region" description="Helical" evidence="7">
    <location>
        <begin position="772"/>
        <end position="792"/>
    </location>
</feature>
<reference evidence="10 11" key="1">
    <citation type="submission" date="2018-11" db="EMBL/GenBank/DDBJ databases">
        <authorList>
            <person name="Mardanov A.V."/>
            <person name="Ravin N.V."/>
            <person name="Dedysh S.N."/>
        </authorList>
    </citation>
    <scope>NUCLEOTIDE SEQUENCE [LARGE SCALE GENOMIC DNA]</scope>
    <source>
        <strain evidence="10 11">AF10</strain>
    </source>
</reference>
<dbReference type="Pfam" id="PF02687">
    <property type="entry name" value="FtsX"/>
    <property type="match status" value="2"/>
</dbReference>
<dbReference type="EMBL" id="RDSM01000001">
    <property type="protein sequence ID" value="RXH56826.1"/>
    <property type="molecule type" value="Genomic_DNA"/>
</dbReference>
<evidence type="ECO:0008006" key="12">
    <source>
        <dbReference type="Google" id="ProtNLM"/>
    </source>
</evidence>
<keyword evidence="2" id="KW-1003">Cell membrane</keyword>
<evidence type="ECO:0000256" key="4">
    <source>
        <dbReference type="ARBA" id="ARBA00022989"/>
    </source>
</evidence>
<feature type="transmembrane region" description="Helical" evidence="7">
    <location>
        <begin position="728"/>
        <end position="752"/>
    </location>
</feature>
<evidence type="ECO:0000256" key="5">
    <source>
        <dbReference type="ARBA" id="ARBA00023136"/>
    </source>
</evidence>
<comment type="similarity">
    <text evidence="6">Belongs to the ABC-4 integral membrane protein family.</text>
</comment>
<dbReference type="NCBIfam" id="TIGR03434">
    <property type="entry name" value="ADOP"/>
    <property type="match status" value="1"/>
</dbReference>
<evidence type="ECO:0000256" key="1">
    <source>
        <dbReference type="ARBA" id="ARBA00004651"/>
    </source>
</evidence>
<sequence length="807" mass="86902">MSSLLRNLRYTVRMLWKNPGLTLTILLTLALGIGANTAIFTVDYATLLAPLPYPEPDQLVVVWSKIKTFHNGISAGDYTDWQRQNSSFQTLSAFTGGAFNIASKEQPENIDGMQVTPGYYNMLGRPFFLGRDFLPEEGVDGKSHVVILTHKLWSHLGADPKLVGQTMRINGEPYTVVGVLQPGLADRGDAQVTVPLVFKPEQLNHDFHWLLSMGRLKPGVTIKQAQADMDAVAAQIAQVNPKSNKGWGVYVEPMKNDFLPSERKQTLWLLLGAVAFILLIACVNVANLLLARGMARQKELAVRSALGATRRTIFEQLLTESLLLAVAGGLLGIGVGYAMLRALIAIMPKGTLPTEADLQLNIPILLFTLAATTLAGLLFGSAPAWYASRIDPGEALKEGGRTGVGAGRHKLRQGLVIGEFALALALLTGAGLAIHSFLNLLRVDLGLKTDHILTFYLPVPDSRPKDPEKIIAYYKRMIAQIQSVPGVTSASASTGTPLFGAGFGMPFTVVGKPAFNDPSMRPNTGFGMATPGFFDTFGIRIVHGRAFSDQDTASSVKVAVVNEEFVKKYLAGTDPLQQRISVEQLIPGVTKLGPPQEWKIVGVYHTIKSGGLRDDRPEMEIPFWQIPWPSVGIGVRTGNDPATMVKSIAAAVHSVDPEIALAEPRTMDEVRDLVLSNDRFTLVLFVSFAVVALLLAALGVYGVMSFSVAQRSHEIALRMALGSDRGRVVALIVREGMALAGIGLSLGLIGAYFVGRGMQSTLYGVGKLDYSVFGLVALLLGIAAVVACIIPAHRAASVQPMQALRAE</sequence>
<evidence type="ECO:0000313" key="10">
    <source>
        <dbReference type="EMBL" id="RXH56826.1"/>
    </source>
</evidence>
<protein>
    <recommendedName>
        <fullName evidence="12">ABC transporter permease</fullName>
    </recommendedName>
</protein>
<evidence type="ECO:0000256" key="7">
    <source>
        <dbReference type="SAM" id="Phobius"/>
    </source>
</evidence>
<dbReference type="PANTHER" id="PTHR30572">
    <property type="entry name" value="MEMBRANE COMPONENT OF TRANSPORTER-RELATED"/>
    <property type="match status" value="1"/>
</dbReference>
<feature type="transmembrane region" description="Helical" evidence="7">
    <location>
        <begin position="682"/>
        <end position="708"/>
    </location>
</feature>
<dbReference type="Proteomes" id="UP000289437">
    <property type="component" value="Unassembled WGS sequence"/>
</dbReference>
<feature type="domain" description="ABC3 transporter permease C-terminal" evidence="8">
    <location>
        <begin position="687"/>
        <end position="800"/>
    </location>
</feature>
<feature type="transmembrane region" description="Helical" evidence="7">
    <location>
        <begin position="364"/>
        <end position="387"/>
    </location>
</feature>
<feature type="transmembrane region" description="Helical" evidence="7">
    <location>
        <begin position="415"/>
        <end position="438"/>
    </location>
</feature>
<dbReference type="InterPro" id="IPR025857">
    <property type="entry name" value="MacB_PCD"/>
</dbReference>
<keyword evidence="4 7" id="KW-1133">Transmembrane helix</keyword>
<proteinExistence type="inferred from homology"/>
<organism evidence="10 11">
    <name type="scientific">Granulicella sibirica</name>
    <dbReference type="NCBI Taxonomy" id="2479048"/>
    <lineage>
        <taxon>Bacteria</taxon>
        <taxon>Pseudomonadati</taxon>
        <taxon>Acidobacteriota</taxon>
        <taxon>Terriglobia</taxon>
        <taxon>Terriglobales</taxon>
        <taxon>Acidobacteriaceae</taxon>
        <taxon>Granulicella</taxon>
    </lineage>
</organism>